<keyword evidence="1" id="KW-0812">Transmembrane</keyword>
<feature type="transmembrane region" description="Helical" evidence="1">
    <location>
        <begin position="319"/>
        <end position="338"/>
    </location>
</feature>
<keyword evidence="1" id="KW-0472">Membrane</keyword>
<keyword evidence="3" id="KW-1185">Reference proteome</keyword>
<name>A0ABT5WW99_9SPHN</name>
<evidence type="ECO:0000256" key="1">
    <source>
        <dbReference type="SAM" id="Phobius"/>
    </source>
</evidence>
<reference evidence="2 3" key="1">
    <citation type="submission" date="2023-03" db="EMBL/GenBank/DDBJ databases">
        <title>NovoSphingobium album sp. nov. isolated from polycyclic aromatic hydrocarbons- and heavy-metal polluted soil.</title>
        <authorList>
            <person name="Liu Z."/>
            <person name="Wang K."/>
        </authorList>
    </citation>
    <scope>NUCLEOTIDE SEQUENCE [LARGE SCALE GENOMIC DNA]</scope>
    <source>
        <strain evidence="2 3">H3SJ31-1</strain>
    </source>
</reference>
<protein>
    <recommendedName>
        <fullName evidence="4">CDP-alcohol phosphatidyltransferase</fullName>
    </recommendedName>
</protein>
<gene>
    <name evidence="2" type="ORF">PYV00_21015</name>
</gene>
<proteinExistence type="predicted"/>
<feature type="transmembrane region" description="Helical" evidence="1">
    <location>
        <begin position="371"/>
        <end position="388"/>
    </location>
</feature>
<organism evidence="2 3">
    <name type="scientific">Novosphingobium album</name>
    <name type="common">ex Liu et al. 2023</name>
    <dbReference type="NCBI Taxonomy" id="3031130"/>
    <lineage>
        <taxon>Bacteria</taxon>
        <taxon>Pseudomonadati</taxon>
        <taxon>Pseudomonadota</taxon>
        <taxon>Alphaproteobacteria</taxon>
        <taxon>Sphingomonadales</taxon>
        <taxon>Sphingomonadaceae</taxon>
        <taxon>Novosphingobium</taxon>
    </lineage>
</organism>
<comment type="caution">
    <text evidence="2">The sequence shown here is derived from an EMBL/GenBank/DDBJ whole genome shotgun (WGS) entry which is preliminary data.</text>
</comment>
<feature type="transmembrane region" description="Helical" evidence="1">
    <location>
        <begin position="254"/>
        <end position="275"/>
    </location>
</feature>
<dbReference type="RefSeq" id="WP_275230293.1">
    <property type="nucleotide sequence ID" value="NZ_JARESE010000073.1"/>
</dbReference>
<evidence type="ECO:0008006" key="4">
    <source>
        <dbReference type="Google" id="ProtNLM"/>
    </source>
</evidence>
<accession>A0ABT5WW99</accession>
<dbReference type="Proteomes" id="UP001216253">
    <property type="component" value="Unassembled WGS sequence"/>
</dbReference>
<evidence type="ECO:0000313" key="2">
    <source>
        <dbReference type="EMBL" id="MDE8654181.1"/>
    </source>
</evidence>
<dbReference type="EMBL" id="JARESE010000073">
    <property type="protein sequence ID" value="MDE8654181.1"/>
    <property type="molecule type" value="Genomic_DNA"/>
</dbReference>
<sequence>MVEPAGAGQPIPRAFLRVAGSTLAQHQLGLTIALDCQRVICIARGTSPELLAVQHRAEDAGQQFHIVTAPAQLAALVTAADDLIVLSEGLLPDPAHAVPLLESGPAVLTQPVEGALAEGFERIDINNAAAGAARLPGRLVEQLHELPGDWDVPSALTRIALQSGIPMREVPSAARLGVGWKMIRTETEALGVEHEWLRARIGVSRPGSPGRSLARIGVLSFGPSLLHAGNASTALAAGALLVLAIAAGAAWFDLVAVGFLACAIAWLLAQAAGMLRAAERHAEAIAPPAIPRADALGWAVDAAFMLLAIWGTQRGPGDLAASTAFAPVMLLLLLHLVARLFEERLAALVADRALLALVLCAGATIGYLAPLIQILCVGLALAGIVLPARRHG</sequence>
<keyword evidence="1" id="KW-1133">Transmembrane helix</keyword>
<feature type="transmembrane region" description="Helical" evidence="1">
    <location>
        <begin position="225"/>
        <end position="248"/>
    </location>
</feature>
<evidence type="ECO:0000313" key="3">
    <source>
        <dbReference type="Proteomes" id="UP001216253"/>
    </source>
</evidence>